<dbReference type="Pfam" id="PF17389">
    <property type="entry name" value="Bac_rhamnosid6H"/>
    <property type="match status" value="1"/>
</dbReference>
<sequence length="733" mass="82087">MKFYWTRAARANIGCYAGFRAKFCAESAGGYTLRVFGASWFSVRIDGEFITEGPCRFPAAYPEYEELKISLGAGEHVLAARVHDEHVSTRLLAEMPPFFGAQLLDGAGKEIPLSFRTRELAYAPHFRRINPQLGWSEDCDLSAVPFFESPGFDDSAWEEAVPVTPEIGALSKARLGHIRPRAVDALKIGEGVLAENFGYENDDVPARFYLRYLNDETYPQEGIWLRYDLGKVRLFRFTAEIDAPAGTLFEIAYAETLQNGRVSPLITLSAGDSCNLDRYRLAEGKNSFGNLTPRGGRYAEIHILGDADKIRVRSVNFLERTYFGAPCGAFESGDELLDKIWRIGAETFRSCSEDALVDNPTRERGEWTGDVIGAGIEICNAAFGDMRMIRRGLVQAAQCAAEDGCVAGLCPGGVGYLSTYALQWVRASLKFFRMTGDREYFTWAFDAAKRNMRYFAENFTNAGCSRDVHWAFVDWGYVTNEGESDMGVNLHLHNALRAYVDWCEWMGDTKEKAFAEEFLGRVRAVIAAYLVKNAGEWEKIGMHRAVLALGEGFFEGQEAKDCVAYVKRHYLSCFPNDMSAPRLGAPDKNNPRLITPYFSHFAFPILWQAGEGDFVISQYKTCWGWLAAQDNTWLEVFDGRWSHCHQWSGCPTWQLSRYCLGLMPREDLAPRAFEYCKLPARGVEGTGKLPVAGGGTVEVRFGEDFAEYTPDVDITVYKNGVPCTVKAGESKMF</sequence>
<evidence type="ECO:0000259" key="1">
    <source>
        <dbReference type="Pfam" id="PF17389"/>
    </source>
</evidence>
<accession>A0A4Q2KE27</accession>
<feature type="domain" description="Alpha-L-rhamnosidase six-hairpin glycosidase" evidence="1">
    <location>
        <begin position="328"/>
        <end position="560"/>
    </location>
</feature>
<comment type="caution">
    <text evidence="2">The sequence shown here is derived from an EMBL/GenBank/DDBJ whole genome shotgun (WGS) entry which is preliminary data.</text>
</comment>
<evidence type="ECO:0000313" key="2">
    <source>
        <dbReference type="EMBL" id="RXZ61762.1"/>
    </source>
</evidence>
<dbReference type="AlphaFoldDB" id="A0A4Q2KE27"/>
<keyword evidence="3" id="KW-1185">Reference proteome</keyword>
<organism evidence="2 3">
    <name type="scientific">Candidatus Borkfalkia ceftriaxoniphila</name>
    <dbReference type="NCBI Taxonomy" id="2508949"/>
    <lineage>
        <taxon>Bacteria</taxon>
        <taxon>Bacillati</taxon>
        <taxon>Bacillota</taxon>
        <taxon>Clostridia</taxon>
        <taxon>Christensenellales</taxon>
        <taxon>Christensenellaceae</taxon>
        <taxon>Candidatus Borkfalkia</taxon>
    </lineage>
</organism>
<dbReference type="GO" id="GO:0005975">
    <property type="term" value="P:carbohydrate metabolic process"/>
    <property type="evidence" value="ECO:0007669"/>
    <property type="project" value="InterPro"/>
</dbReference>
<evidence type="ECO:0000313" key="3">
    <source>
        <dbReference type="Proteomes" id="UP000291269"/>
    </source>
</evidence>
<dbReference type="PANTHER" id="PTHR34987">
    <property type="entry name" value="C, PUTATIVE (AFU_ORTHOLOGUE AFUA_3G02880)-RELATED"/>
    <property type="match status" value="1"/>
</dbReference>
<dbReference type="Gene3D" id="2.60.420.10">
    <property type="entry name" value="Maltose phosphorylase, domain 3"/>
    <property type="match status" value="1"/>
</dbReference>
<dbReference type="Proteomes" id="UP000291269">
    <property type="component" value="Unassembled WGS sequence"/>
</dbReference>
<dbReference type="InterPro" id="IPR012341">
    <property type="entry name" value="6hp_glycosidase-like_sf"/>
</dbReference>
<dbReference type="RefSeq" id="WP_129224746.1">
    <property type="nucleotide sequence ID" value="NZ_SDOZ01000002.1"/>
</dbReference>
<proteinExistence type="predicted"/>
<name>A0A4Q2KE27_9FIRM</name>
<dbReference type="SUPFAM" id="SSF48208">
    <property type="entry name" value="Six-hairpin glycosidases"/>
    <property type="match status" value="1"/>
</dbReference>
<dbReference type="Gene3D" id="1.50.10.10">
    <property type="match status" value="1"/>
</dbReference>
<protein>
    <recommendedName>
        <fullName evidence="1">Alpha-L-rhamnosidase six-hairpin glycosidase domain-containing protein</fullName>
    </recommendedName>
</protein>
<gene>
    <name evidence="2" type="ORF">ESZ91_05065</name>
</gene>
<dbReference type="OrthoDB" id="9815108at2"/>
<dbReference type="PANTHER" id="PTHR34987:SF4">
    <property type="entry name" value="ALPHA-L-RHAMNOSIDASE C-TERMINAL DOMAIN-CONTAINING PROTEIN"/>
    <property type="match status" value="1"/>
</dbReference>
<reference evidence="2 3" key="1">
    <citation type="journal article" date="2019" name="Gut">
        <title>Antibiotics-induced monodominance of a novel gut bacterial order.</title>
        <authorList>
            <person name="Hildebrand F."/>
            <person name="Moitinho-Silva L."/>
            <person name="Blasche S."/>
            <person name="Jahn M.T."/>
            <person name="Gossmann T.I."/>
            <person name="Heuerta-Cepas J."/>
            <person name="Hercog R."/>
            <person name="Luetge M."/>
            <person name="Bahram M."/>
            <person name="Pryszlak A."/>
            <person name="Alves R.J."/>
            <person name="Waszak S.M."/>
            <person name="Zhu A."/>
            <person name="Ye L."/>
            <person name="Costea P.I."/>
            <person name="Aalvink S."/>
            <person name="Belzer C."/>
            <person name="Forslund S.K."/>
            <person name="Sunagawa S."/>
            <person name="Hentschel U."/>
            <person name="Merten C."/>
            <person name="Patil K.R."/>
            <person name="Benes V."/>
            <person name="Bork P."/>
        </authorList>
    </citation>
    <scope>NUCLEOTIDE SEQUENCE [LARGE SCALE GENOMIC DNA]</scope>
    <source>
        <strain evidence="2 3">HDS1380</strain>
    </source>
</reference>
<dbReference type="Gene3D" id="2.60.120.260">
    <property type="entry name" value="Galactose-binding domain-like"/>
    <property type="match status" value="2"/>
</dbReference>
<dbReference type="InterPro" id="IPR008928">
    <property type="entry name" value="6-hairpin_glycosidase_sf"/>
</dbReference>
<dbReference type="InterPro" id="IPR035396">
    <property type="entry name" value="Bac_rhamnosid6H"/>
</dbReference>
<dbReference type="EMBL" id="SDOZ01000002">
    <property type="protein sequence ID" value="RXZ61762.1"/>
    <property type="molecule type" value="Genomic_DNA"/>
</dbReference>